<gene>
    <name evidence="1" type="ORF">ABR69_09710</name>
</gene>
<dbReference type="AlphaFoldDB" id="A0A0R2SKE0"/>
<accession>A0A0R2SKE0</accession>
<name>A0A0R2SKE0_9GAMM</name>
<reference evidence="1 2" key="1">
    <citation type="submission" date="2015-10" db="EMBL/GenBank/DDBJ databases">
        <title>Metagenome-Assembled Genomes uncover a global brackish microbiome.</title>
        <authorList>
            <person name="Hugerth L.W."/>
            <person name="Larsson J."/>
            <person name="Alneberg J."/>
            <person name="Lindh M.V."/>
            <person name="Legrand C."/>
            <person name="Pinhassi J."/>
            <person name="Andersson A.F."/>
        </authorList>
    </citation>
    <scope>NUCLEOTIDE SEQUENCE [LARGE SCALE GENOMIC DNA]</scope>
    <source>
        <strain evidence="1">BACL4 MAG-120507-bin80</strain>
    </source>
</reference>
<evidence type="ECO:0000313" key="1">
    <source>
        <dbReference type="EMBL" id="KRO73261.1"/>
    </source>
</evidence>
<dbReference type="Proteomes" id="UP000051934">
    <property type="component" value="Unassembled WGS sequence"/>
</dbReference>
<organism evidence="1 2">
    <name type="scientific">OM182 bacterium BACL3 MAG-120507-bin80</name>
    <dbReference type="NCBI Taxonomy" id="1655577"/>
    <lineage>
        <taxon>Bacteria</taxon>
        <taxon>Pseudomonadati</taxon>
        <taxon>Pseudomonadota</taxon>
        <taxon>Gammaproteobacteria</taxon>
        <taxon>OMG group</taxon>
        <taxon>OM182 clade</taxon>
    </lineage>
</organism>
<dbReference type="EMBL" id="LIBB01000014">
    <property type="protein sequence ID" value="KRO73261.1"/>
    <property type="molecule type" value="Genomic_DNA"/>
</dbReference>
<evidence type="ECO:0008006" key="3">
    <source>
        <dbReference type="Google" id="ProtNLM"/>
    </source>
</evidence>
<comment type="caution">
    <text evidence="1">The sequence shown here is derived from an EMBL/GenBank/DDBJ whole genome shotgun (WGS) entry which is preliminary data.</text>
</comment>
<protein>
    <recommendedName>
        <fullName evidence="3">CopC domain-containing protein</fullName>
    </recommendedName>
</protein>
<evidence type="ECO:0000313" key="2">
    <source>
        <dbReference type="Proteomes" id="UP000051934"/>
    </source>
</evidence>
<proteinExistence type="predicted"/>
<sequence>MIKAKAGGKHMVNGSRNRRCLGRQEFHSRLLSLPCLFAASLLFLATPLAAQHSHGVLTPGVTFPTDDSVLDESPQMIMMSFRVDVTLLKLALYSAEGDWINIGFAYDPNRMADSFAYPLGFELPDSEYYIARWSVTDGKRGLLNGEFKFSIGDDAIPPSEVIASKVSDAVESLPSTGSYRVVPKD</sequence>